<reference evidence="2" key="2">
    <citation type="journal article" date="2022" name="BMC Genomics">
        <title>Comparative genome analysis of mycobacteria focusing on tRNA and non-coding RNA.</title>
        <authorList>
            <person name="Behra P.R.K."/>
            <person name="Pettersson B.M.F."/>
            <person name="Ramesh M."/>
            <person name="Das S."/>
            <person name="Dasgupta S."/>
            <person name="Kirsebom L.A."/>
        </authorList>
    </citation>
    <scope>NUCLEOTIDE SEQUENCE</scope>
    <source>
        <strain evidence="2">DSM 44242</strain>
    </source>
</reference>
<evidence type="ECO:0000313" key="2">
    <source>
        <dbReference type="EMBL" id="MCV7386504.1"/>
    </source>
</evidence>
<dbReference type="RefSeq" id="WP_133058131.1">
    <property type="nucleotide sequence ID" value="NZ_JACKVC010000006.1"/>
</dbReference>
<evidence type="ECO:0008006" key="4">
    <source>
        <dbReference type="Google" id="ProtNLM"/>
    </source>
</evidence>
<organism evidence="2 3">
    <name type="scientific">Mycolicibacterium porcinum</name>
    <dbReference type="NCBI Taxonomy" id="39693"/>
    <lineage>
        <taxon>Bacteria</taxon>
        <taxon>Bacillati</taxon>
        <taxon>Actinomycetota</taxon>
        <taxon>Actinomycetes</taxon>
        <taxon>Mycobacteriales</taxon>
        <taxon>Mycobacteriaceae</taxon>
        <taxon>Mycolicibacterium</taxon>
    </lineage>
</organism>
<accession>A0AAW5SU13</accession>
<evidence type="ECO:0000256" key="1">
    <source>
        <dbReference type="SAM" id="Phobius"/>
    </source>
</evidence>
<keyword evidence="1" id="KW-0472">Membrane</keyword>
<reference evidence="2" key="1">
    <citation type="submission" date="2020-07" db="EMBL/GenBank/DDBJ databases">
        <authorList>
            <person name="Pettersson B.M.F."/>
            <person name="Behra P.R.K."/>
            <person name="Ramesh M."/>
            <person name="Das S."/>
            <person name="Dasgupta S."/>
            <person name="Kirsebom L.A."/>
        </authorList>
    </citation>
    <scope>NUCLEOTIDE SEQUENCE</scope>
    <source>
        <strain evidence="2">DSM 44242</strain>
    </source>
</reference>
<gene>
    <name evidence="2" type="ORF">H5P34_00390</name>
</gene>
<dbReference type="Proteomes" id="UP001141659">
    <property type="component" value="Unassembled WGS sequence"/>
</dbReference>
<protein>
    <recommendedName>
        <fullName evidence="4">CAP domain-containing protein</fullName>
    </recommendedName>
</protein>
<evidence type="ECO:0000313" key="3">
    <source>
        <dbReference type="Proteomes" id="UP001141659"/>
    </source>
</evidence>
<keyword evidence="1" id="KW-1133">Transmembrane helix</keyword>
<name>A0AAW5SU13_9MYCO</name>
<dbReference type="EMBL" id="JACKVC010000006">
    <property type="protein sequence ID" value="MCV7386504.1"/>
    <property type="molecule type" value="Genomic_DNA"/>
</dbReference>
<keyword evidence="1" id="KW-0812">Transmembrane</keyword>
<comment type="caution">
    <text evidence="2">The sequence shown here is derived from an EMBL/GenBank/DDBJ whole genome shotgun (WGS) entry which is preliminary data.</text>
</comment>
<feature type="transmembrane region" description="Helical" evidence="1">
    <location>
        <begin position="31"/>
        <end position="49"/>
    </location>
</feature>
<proteinExistence type="predicted"/>
<dbReference type="AlphaFoldDB" id="A0AAW5SU13"/>
<sequence length="176" mass="18785">MAVLLDIQVASFRRHATVGSTHRRSLRRVDIAAGPAAAAFLLVLTGWLAPIASADATANLQAQVEAARGNCAPLQLDPALTSVAVRATTESAAYKEHVARFQPFEDPMPVLRDMGYPAGKAKLHVGYGDAVEKAVYGVTLFGWETIPDCTYTRYGVNVLDKSDRGYVLAALILAGD</sequence>